<reference evidence="2 3" key="1">
    <citation type="submission" date="2014-04" db="EMBL/GenBank/DDBJ databases">
        <authorList>
            <consortium name="DOE Joint Genome Institute"/>
            <person name="Kuo A."/>
            <person name="Kohler A."/>
            <person name="Costa M.D."/>
            <person name="Nagy L.G."/>
            <person name="Floudas D."/>
            <person name="Copeland A."/>
            <person name="Barry K.W."/>
            <person name="Cichocki N."/>
            <person name="Veneault-Fourrey C."/>
            <person name="LaButti K."/>
            <person name="Lindquist E.A."/>
            <person name="Lipzen A."/>
            <person name="Lundell T."/>
            <person name="Morin E."/>
            <person name="Murat C."/>
            <person name="Sun H."/>
            <person name="Tunlid A."/>
            <person name="Henrissat B."/>
            <person name="Grigoriev I.V."/>
            <person name="Hibbett D.S."/>
            <person name="Martin F."/>
            <person name="Nordberg H.P."/>
            <person name="Cantor M.N."/>
            <person name="Hua S.X."/>
        </authorList>
    </citation>
    <scope>NUCLEOTIDE SEQUENCE [LARGE SCALE GENOMIC DNA]</scope>
    <source>
        <strain evidence="2 3">441</strain>
    </source>
</reference>
<reference evidence="3" key="2">
    <citation type="submission" date="2015-01" db="EMBL/GenBank/DDBJ databases">
        <title>Evolutionary Origins and Diversification of the Mycorrhizal Mutualists.</title>
        <authorList>
            <consortium name="DOE Joint Genome Institute"/>
            <consortium name="Mycorrhizal Genomics Consortium"/>
            <person name="Kohler A."/>
            <person name="Kuo A."/>
            <person name="Nagy L.G."/>
            <person name="Floudas D."/>
            <person name="Copeland A."/>
            <person name="Barry K.W."/>
            <person name="Cichocki N."/>
            <person name="Veneault-Fourrey C."/>
            <person name="LaButti K."/>
            <person name="Lindquist E.A."/>
            <person name="Lipzen A."/>
            <person name="Lundell T."/>
            <person name="Morin E."/>
            <person name="Murat C."/>
            <person name="Riley R."/>
            <person name="Ohm R."/>
            <person name="Sun H."/>
            <person name="Tunlid A."/>
            <person name="Henrissat B."/>
            <person name="Grigoriev I.V."/>
            <person name="Hibbett D.S."/>
            <person name="Martin F."/>
        </authorList>
    </citation>
    <scope>NUCLEOTIDE SEQUENCE [LARGE SCALE GENOMIC DNA]</scope>
    <source>
        <strain evidence="3">441</strain>
    </source>
</reference>
<dbReference type="OrthoDB" id="3270863at2759"/>
<name>A0A0C9Z8K8_9AGAM</name>
<proteinExistence type="predicted"/>
<sequence length="120" mass="14138">MVVDALRAFTTLVNDAPGMKQGVRETKELLDHTVGLIEKMMPEMRETSLVREKLEALLLAKMKKKPELWDGTAHMEKKDRKLRVEWLRSERKAETIKRWEEENKEFARNGHSPEPYENYA</sequence>
<dbReference type="EMBL" id="KN833740">
    <property type="protein sequence ID" value="KIK22359.1"/>
    <property type="molecule type" value="Genomic_DNA"/>
</dbReference>
<feature type="region of interest" description="Disordered" evidence="1">
    <location>
        <begin position="98"/>
        <end position="120"/>
    </location>
</feature>
<dbReference type="AlphaFoldDB" id="A0A0C9Z8K8"/>
<evidence type="ECO:0000313" key="3">
    <source>
        <dbReference type="Proteomes" id="UP000054018"/>
    </source>
</evidence>
<protein>
    <submittedName>
        <fullName evidence="2">Uncharacterized protein</fullName>
    </submittedName>
</protein>
<dbReference type="HOGENOM" id="CLU_2050561_0_0_1"/>
<feature type="compositionally biased region" description="Basic and acidic residues" evidence="1">
    <location>
        <begin position="98"/>
        <end position="108"/>
    </location>
</feature>
<organism evidence="2 3">
    <name type="scientific">Pisolithus microcarpus 441</name>
    <dbReference type="NCBI Taxonomy" id="765257"/>
    <lineage>
        <taxon>Eukaryota</taxon>
        <taxon>Fungi</taxon>
        <taxon>Dikarya</taxon>
        <taxon>Basidiomycota</taxon>
        <taxon>Agaricomycotina</taxon>
        <taxon>Agaricomycetes</taxon>
        <taxon>Agaricomycetidae</taxon>
        <taxon>Boletales</taxon>
        <taxon>Sclerodermatineae</taxon>
        <taxon>Pisolithaceae</taxon>
        <taxon>Pisolithus</taxon>
    </lineage>
</organism>
<keyword evidence="3" id="KW-1185">Reference proteome</keyword>
<evidence type="ECO:0000313" key="2">
    <source>
        <dbReference type="EMBL" id="KIK22359.1"/>
    </source>
</evidence>
<accession>A0A0C9Z8K8</accession>
<evidence type="ECO:0000256" key="1">
    <source>
        <dbReference type="SAM" id="MobiDB-lite"/>
    </source>
</evidence>
<gene>
    <name evidence="2" type="ORF">PISMIDRAFT_680387</name>
</gene>
<dbReference type="Proteomes" id="UP000054018">
    <property type="component" value="Unassembled WGS sequence"/>
</dbReference>